<feature type="compositionally biased region" description="Basic and acidic residues" evidence="1">
    <location>
        <begin position="177"/>
        <end position="186"/>
    </location>
</feature>
<feature type="region of interest" description="Disordered" evidence="1">
    <location>
        <begin position="162"/>
        <end position="192"/>
    </location>
</feature>
<accession>A0A381UT53</accession>
<proteinExistence type="predicted"/>
<dbReference type="EMBL" id="UINC01006857">
    <property type="protein sequence ID" value="SVA30043.1"/>
    <property type="molecule type" value="Genomic_DNA"/>
</dbReference>
<gene>
    <name evidence="2" type="ORF">METZ01_LOCUS82897</name>
</gene>
<reference evidence="2" key="1">
    <citation type="submission" date="2018-05" db="EMBL/GenBank/DDBJ databases">
        <authorList>
            <person name="Lanie J.A."/>
            <person name="Ng W.-L."/>
            <person name="Kazmierczak K.M."/>
            <person name="Andrzejewski T.M."/>
            <person name="Davidsen T.M."/>
            <person name="Wayne K.J."/>
            <person name="Tettelin H."/>
            <person name="Glass J.I."/>
            <person name="Rusch D."/>
            <person name="Podicherti R."/>
            <person name="Tsui H.-C.T."/>
            <person name="Winkler M.E."/>
        </authorList>
    </citation>
    <scope>NUCLEOTIDE SEQUENCE</scope>
</reference>
<sequence>MATIQCPPDCNYLVSAKTHPPATVQRQREQDARFVLPLVAGLSPQQYQLFFLVQRAIHRLAETGEPSVDDAVVQDTARALAATYETASKGIIYEHRPSSLHAERLAHELKPLLEASDGRGPVASERDLVEVFQRVERAAGQAKTTLRGNNRAYLDLVARLMQPTPGDSDTATSDVAGPRDGRDPENPRIIVP</sequence>
<evidence type="ECO:0000313" key="2">
    <source>
        <dbReference type="EMBL" id="SVA30043.1"/>
    </source>
</evidence>
<name>A0A381UT53_9ZZZZ</name>
<organism evidence="2">
    <name type="scientific">marine metagenome</name>
    <dbReference type="NCBI Taxonomy" id="408172"/>
    <lineage>
        <taxon>unclassified sequences</taxon>
        <taxon>metagenomes</taxon>
        <taxon>ecological metagenomes</taxon>
    </lineage>
</organism>
<protein>
    <submittedName>
        <fullName evidence="2">Uncharacterized protein</fullName>
    </submittedName>
</protein>
<evidence type="ECO:0000256" key="1">
    <source>
        <dbReference type="SAM" id="MobiDB-lite"/>
    </source>
</evidence>
<dbReference type="AlphaFoldDB" id="A0A381UT53"/>